<dbReference type="EC" id="3.5.2.6" evidence="5"/>
<accession>A0ABU4RCE8</accession>
<feature type="signal peptide" evidence="6">
    <location>
        <begin position="1"/>
        <end position="18"/>
    </location>
</feature>
<dbReference type="Gene3D" id="3.40.710.10">
    <property type="entry name" value="DD-peptidase/beta-lactamase superfamily"/>
    <property type="match status" value="1"/>
</dbReference>
<dbReference type="InterPro" id="IPR001466">
    <property type="entry name" value="Beta-lactam-related"/>
</dbReference>
<comment type="catalytic activity">
    <reaction evidence="1 5">
        <text>a beta-lactam + H2O = a substituted beta-amino acid</text>
        <dbReference type="Rhea" id="RHEA:20401"/>
        <dbReference type="ChEBI" id="CHEBI:15377"/>
        <dbReference type="ChEBI" id="CHEBI:35627"/>
        <dbReference type="ChEBI" id="CHEBI:140347"/>
        <dbReference type="EC" id="3.5.2.6"/>
    </reaction>
</comment>
<protein>
    <recommendedName>
        <fullName evidence="5">Beta-lactamase</fullName>
        <ecNumber evidence="5">3.5.2.6</ecNumber>
    </recommendedName>
</protein>
<dbReference type="SUPFAM" id="SSF56601">
    <property type="entry name" value="beta-lactamase/transpeptidase-like"/>
    <property type="match status" value="1"/>
</dbReference>
<dbReference type="RefSeq" id="WP_230003518.1">
    <property type="nucleotide sequence ID" value="NZ_CP087134.1"/>
</dbReference>
<comment type="caution">
    <text evidence="8">The sequence shown here is derived from an EMBL/GenBank/DDBJ whole genome shotgun (WGS) entry which is preliminary data.</text>
</comment>
<evidence type="ECO:0000256" key="1">
    <source>
        <dbReference type="ARBA" id="ARBA00001526"/>
    </source>
</evidence>
<evidence type="ECO:0000256" key="2">
    <source>
        <dbReference type="ARBA" id="ARBA00007840"/>
    </source>
</evidence>
<keyword evidence="9" id="KW-1185">Reference proteome</keyword>
<dbReference type="InterPro" id="IPR012338">
    <property type="entry name" value="Beta-lactam/transpept-like"/>
</dbReference>
<dbReference type="GO" id="GO:0016787">
    <property type="term" value="F:hydrolase activity"/>
    <property type="evidence" value="ECO:0007669"/>
    <property type="project" value="UniProtKB-KW"/>
</dbReference>
<dbReference type="PROSITE" id="PS00336">
    <property type="entry name" value="BETA_LACTAMASE_C"/>
    <property type="match status" value="1"/>
</dbReference>
<keyword evidence="6" id="KW-0732">Signal</keyword>
<dbReference type="Pfam" id="PF00144">
    <property type="entry name" value="Beta-lactamase"/>
    <property type="match status" value="1"/>
</dbReference>
<keyword evidence="3 5" id="KW-0378">Hydrolase</keyword>
<evidence type="ECO:0000256" key="6">
    <source>
        <dbReference type="SAM" id="SignalP"/>
    </source>
</evidence>
<evidence type="ECO:0000256" key="4">
    <source>
        <dbReference type="ARBA" id="ARBA00023251"/>
    </source>
</evidence>
<feature type="domain" description="Beta-lactamase-related" evidence="7">
    <location>
        <begin position="47"/>
        <end position="365"/>
    </location>
</feature>
<organism evidence="8 9">
    <name type="scientific">Flavobacterium cupriresistens</name>
    <dbReference type="NCBI Taxonomy" id="2893885"/>
    <lineage>
        <taxon>Bacteria</taxon>
        <taxon>Pseudomonadati</taxon>
        <taxon>Bacteroidota</taxon>
        <taxon>Flavobacteriia</taxon>
        <taxon>Flavobacteriales</taxon>
        <taxon>Flavobacteriaceae</taxon>
        <taxon>Flavobacterium</taxon>
    </lineage>
</organism>
<gene>
    <name evidence="8" type="ORF">SGQ83_12975</name>
</gene>
<proteinExistence type="inferred from homology"/>
<dbReference type="PANTHER" id="PTHR46825">
    <property type="entry name" value="D-ALANYL-D-ALANINE-CARBOXYPEPTIDASE/ENDOPEPTIDASE AMPH"/>
    <property type="match status" value="1"/>
</dbReference>
<reference evidence="8 9" key="1">
    <citation type="submission" date="2023-11" db="EMBL/GenBank/DDBJ databases">
        <title>Unpublished Manusciprt.</title>
        <authorList>
            <person name="Saticioglu I.B."/>
            <person name="Ay H."/>
            <person name="Ajmi N."/>
            <person name="Altun S."/>
            <person name="Duman M."/>
        </authorList>
    </citation>
    <scope>NUCLEOTIDE SEQUENCE [LARGE SCALE GENOMIC DNA]</scope>
    <source>
        <strain evidence="8 9">Fl-318</strain>
    </source>
</reference>
<name>A0ABU4RCE8_9FLAO</name>
<dbReference type="InterPro" id="IPR050491">
    <property type="entry name" value="AmpC-like"/>
</dbReference>
<evidence type="ECO:0000256" key="5">
    <source>
        <dbReference type="RuleBase" id="RU361140"/>
    </source>
</evidence>
<evidence type="ECO:0000259" key="7">
    <source>
        <dbReference type="Pfam" id="PF00144"/>
    </source>
</evidence>
<dbReference type="EMBL" id="JAWXVI010000006">
    <property type="protein sequence ID" value="MDX6190266.1"/>
    <property type="molecule type" value="Genomic_DNA"/>
</dbReference>
<feature type="chain" id="PRO_5045843904" description="Beta-lactamase" evidence="6">
    <location>
        <begin position="19"/>
        <end position="383"/>
    </location>
</feature>
<dbReference type="Proteomes" id="UP001273350">
    <property type="component" value="Unassembled WGS sequence"/>
</dbReference>
<sequence>MKKRNLLIFLLLPLFCLAQTSLKIKNEKETTFPLKSLIDSTANKMVEKPLINAVSIGMVYQGQEFIGHYGELEKGKSNAPTNQTIYEIGSLSKTFTGTLVAKAVLDKKINLEDPVQKYLTEDYPNLSFNGSPVRVKDLLTHTSGLPNMIPLELTAIIKDFANKDTPKKMNDILVNYTQKDFLRDLHTIKIDTIPGFNFSYSSAGIELLALILEKTYNKKFEVLLKEYYSENAQMKPVQLVLSKKEEKNLAVGYHCDYPSITLPNQKLPWGAAANVKITVPEMIKYIKYQLKNNADVAESHRGLVKVNEKFSAGYCWRVLKDEKMGEIYMHHGGVPRSQCFIYILPKYNMGVFIVTNQSGENTPKDMKEVLNTIFEKIQNKNLL</sequence>
<dbReference type="PANTHER" id="PTHR46825:SF9">
    <property type="entry name" value="BETA-LACTAMASE-RELATED DOMAIN-CONTAINING PROTEIN"/>
    <property type="match status" value="1"/>
</dbReference>
<evidence type="ECO:0000313" key="8">
    <source>
        <dbReference type="EMBL" id="MDX6190266.1"/>
    </source>
</evidence>
<keyword evidence="4 5" id="KW-0046">Antibiotic resistance</keyword>
<dbReference type="InterPro" id="IPR001586">
    <property type="entry name" value="Beta-lactam_class-C_AS"/>
</dbReference>
<evidence type="ECO:0000256" key="3">
    <source>
        <dbReference type="ARBA" id="ARBA00022801"/>
    </source>
</evidence>
<comment type="similarity">
    <text evidence="2 5">Belongs to the class-C beta-lactamase family.</text>
</comment>
<evidence type="ECO:0000313" key="9">
    <source>
        <dbReference type="Proteomes" id="UP001273350"/>
    </source>
</evidence>